<name>A0AAE3AIZ1_9FIRM</name>
<evidence type="ECO:0000256" key="1">
    <source>
        <dbReference type="ARBA" id="ARBA00008814"/>
    </source>
</evidence>
<dbReference type="PROSITE" id="PS51257">
    <property type="entry name" value="PROKAR_LIPOPROTEIN"/>
    <property type="match status" value="1"/>
</dbReference>
<dbReference type="SUPFAM" id="SSF53807">
    <property type="entry name" value="Helical backbone' metal receptor"/>
    <property type="match status" value="1"/>
</dbReference>
<dbReference type="Gene3D" id="3.40.50.1980">
    <property type="entry name" value="Nitrogenase molybdenum iron protein domain"/>
    <property type="match status" value="2"/>
</dbReference>
<feature type="signal peptide" evidence="2">
    <location>
        <begin position="1"/>
        <end position="20"/>
    </location>
</feature>
<comment type="similarity">
    <text evidence="1">Belongs to the bacterial solute-binding protein 8 family.</text>
</comment>
<dbReference type="PROSITE" id="PS50983">
    <property type="entry name" value="FE_B12_PBP"/>
    <property type="match status" value="1"/>
</dbReference>
<dbReference type="PANTHER" id="PTHR30535">
    <property type="entry name" value="VITAMIN B12-BINDING PROTEIN"/>
    <property type="match status" value="1"/>
</dbReference>
<dbReference type="AlphaFoldDB" id="A0AAE3AIZ1"/>
<dbReference type="InterPro" id="IPR050902">
    <property type="entry name" value="ABC_Transporter_SBP"/>
</dbReference>
<dbReference type="Pfam" id="PF01497">
    <property type="entry name" value="Peripla_BP_2"/>
    <property type="match status" value="1"/>
</dbReference>
<gene>
    <name evidence="4" type="ORF">LKD31_09600</name>
</gene>
<evidence type="ECO:0000259" key="3">
    <source>
        <dbReference type="PROSITE" id="PS50983"/>
    </source>
</evidence>
<accession>A0AAE3AIZ1</accession>
<feature type="chain" id="PRO_5041924049" evidence="2">
    <location>
        <begin position="21"/>
        <end position="388"/>
    </location>
</feature>
<dbReference type="InterPro" id="IPR002491">
    <property type="entry name" value="ABC_transptr_periplasmic_BD"/>
</dbReference>
<dbReference type="EMBL" id="JAJEQC010000009">
    <property type="protein sequence ID" value="MCC2137272.1"/>
    <property type="molecule type" value="Genomic_DNA"/>
</dbReference>
<keyword evidence="2" id="KW-0732">Signal</keyword>
<protein>
    <submittedName>
        <fullName evidence="4">ABC transporter substrate-binding protein</fullName>
    </submittedName>
</protein>
<evidence type="ECO:0000313" key="5">
    <source>
        <dbReference type="Proteomes" id="UP001199424"/>
    </source>
</evidence>
<organism evidence="4 5">
    <name type="scientific">Hominenteromicrobium mulieris</name>
    <dbReference type="NCBI Taxonomy" id="2885357"/>
    <lineage>
        <taxon>Bacteria</taxon>
        <taxon>Bacillati</taxon>
        <taxon>Bacillota</taxon>
        <taxon>Clostridia</taxon>
        <taxon>Eubacteriales</taxon>
        <taxon>Oscillospiraceae</taxon>
        <taxon>Hominenteromicrobium</taxon>
    </lineage>
</organism>
<reference evidence="4" key="1">
    <citation type="submission" date="2021-10" db="EMBL/GenBank/DDBJ databases">
        <title>Anaerobic single-cell dispensing facilitates the cultivation of human gut bacteria.</title>
        <authorList>
            <person name="Afrizal A."/>
        </authorList>
    </citation>
    <scope>NUCLEOTIDE SEQUENCE</scope>
    <source>
        <strain evidence="4">CLA-AA-H250</strain>
    </source>
</reference>
<dbReference type="RefSeq" id="WP_308449520.1">
    <property type="nucleotide sequence ID" value="NZ_JAJEQC010000009.1"/>
</dbReference>
<feature type="domain" description="Fe/B12 periplasmic-binding" evidence="3">
    <location>
        <begin position="101"/>
        <end position="375"/>
    </location>
</feature>
<dbReference type="PANTHER" id="PTHR30535:SF34">
    <property type="entry name" value="MOLYBDATE-BINDING PROTEIN MOLA"/>
    <property type="match status" value="1"/>
</dbReference>
<evidence type="ECO:0000313" key="4">
    <source>
        <dbReference type="EMBL" id="MCC2137272.1"/>
    </source>
</evidence>
<evidence type="ECO:0000256" key="2">
    <source>
        <dbReference type="SAM" id="SignalP"/>
    </source>
</evidence>
<comment type="caution">
    <text evidence="4">The sequence shown here is derived from an EMBL/GenBank/DDBJ whole genome shotgun (WGS) entry which is preliminary data.</text>
</comment>
<proteinExistence type="inferred from homology"/>
<dbReference type="Proteomes" id="UP001199424">
    <property type="component" value="Unassembled WGS sequence"/>
</dbReference>
<sequence>MRRLTALLAALLLLAFTGCAVNPAQPESTSSPAQAVETQADFQVESAYPLEYAKEFTVDECTGGTRLITIQNARYLVVPENSTVPNGLSEDITVLQKPLENVYLVSTSAMDPILKIDALSAVTLSGTSAENWYLPEAKEAMENGEISYAGKYSAPDYELIVSANCGLAIENTMIYHTPEVKEQLEKFGIPVLVERSSYESDPLARMEWVKLYGILFDKEAEAETFFNEQVQRIRPLLEQDTTDKTAAFFSVTSNNLVTVRKSNDYVAKMIGMAGGKYVFSDLSDNGNNLATINLSLEEFYAGAKDADVLIYNSTIEGEIKTTEQLLSKCPMLADFKAVQNGNVWCTTQSLFQESMELPDLILDMNRVFTAESPNAVNEDELKFLTHVS</sequence>
<keyword evidence="5" id="KW-1185">Reference proteome</keyword>